<reference evidence="4 5" key="1">
    <citation type="journal article" date="2022" name="G3 (Bethesda)">
        <title>Evaluating Illumina-, Nanopore-, and PacBio-based genome assembly strategies with the bald notothen, Trematomus borchgrevinki.</title>
        <authorList>
            <person name="Rayamajhi N."/>
            <person name="Cheng C.C."/>
            <person name="Catchen J.M."/>
        </authorList>
    </citation>
    <scope>NUCLEOTIDE SEQUENCE [LARGE SCALE GENOMIC DNA]</scope>
    <source>
        <strain evidence="4">AGRC-2024</strain>
    </source>
</reference>
<evidence type="ECO:0000313" key="4">
    <source>
        <dbReference type="EMBL" id="KAL3047704.1"/>
    </source>
</evidence>
<dbReference type="AlphaFoldDB" id="A0ABD2G165"/>
<keyword evidence="5" id="KW-1185">Reference proteome</keyword>
<evidence type="ECO:0000256" key="1">
    <source>
        <dbReference type="ARBA" id="ARBA00010617"/>
    </source>
</evidence>
<keyword evidence="3" id="KW-0408">Iron</keyword>
<dbReference type="GO" id="GO:0046872">
    <property type="term" value="F:metal ion binding"/>
    <property type="evidence" value="ECO:0007669"/>
    <property type="project" value="UniProtKB-KW"/>
</dbReference>
<comment type="similarity">
    <text evidence="1">Belongs to the cytochrome P450 family.</text>
</comment>
<proteinExistence type="inferred from homology"/>
<evidence type="ECO:0000313" key="5">
    <source>
        <dbReference type="Proteomes" id="UP001619887"/>
    </source>
</evidence>
<sequence>MPLQHDVSRGLGIVFSSGNIWKQQRRFALSTLRIFGFGKKSLEPIVLDEFTYCAQYFNSFKGKPLNPHIVLNNTVSNIICFLVFGHRFEYGDEKFIKLMEWFSESLEIEGSIWAKLFNSFPWLMRRLPGPHQTVKQIWKDVKDFIQMERLILDSLKREGRDWFMHGP</sequence>
<dbReference type="Gene3D" id="1.10.630.10">
    <property type="entry name" value="Cytochrome P450"/>
    <property type="match status" value="1"/>
</dbReference>
<dbReference type="SUPFAM" id="SSF48264">
    <property type="entry name" value="Cytochrome P450"/>
    <property type="match status" value="1"/>
</dbReference>
<evidence type="ECO:0000256" key="3">
    <source>
        <dbReference type="ARBA" id="ARBA00023004"/>
    </source>
</evidence>
<dbReference type="Proteomes" id="UP001619887">
    <property type="component" value="Unassembled WGS sequence"/>
</dbReference>
<organism evidence="4 5">
    <name type="scientific">Pagothenia borchgrevinki</name>
    <name type="common">Bald rockcod</name>
    <name type="synonym">Trematomus borchgrevinki</name>
    <dbReference type="NCBI Taxonomy" id="8213"/>
    <lineage>
        <taxon>Eukaryota</taxon>
        <taxon>Metazoa</taxon>
        <taxon>Chordata</taxon>
        <taxon>Craniata</taxon>
        <taxon>Vertebrata</taxon>
        <taxon>Euteleostomi</taxon>
        <taxon>Actinopterygii</taxon>
        <taxon>Neopterygii</taxon>
        <taxon>Teleostei</taxon>
        <taxon>Neoteleostei</taxon>
        <taxon>Acanthomorphata</taxon>
        <taxon>Eupercaria</taxon>
        <taxon>Perciformes</taxon>
        <taxon>Notothenioidei</taxon>
        <taxon>Nototheniidae</taxon>
        <taxon>Pagothenia</taxon>
    </lineage>
</organism>
<dbReference type="PANTHER" id="PTHR24300">
    <property type="entry name" value="CYTOCHROME P450 508A4-RELATED"/>
    <property type="match status" value="1"/>
</dbReference>
<keyword evidence="2" id="KW-0479">Metal-binding</keyword>
<name>A0ABD2G165_PAGBO</name>
<dbReference type="PANTHER" id="PTHR24300:SF177">
    <property type="entry name" value="CYTOCHROME P450 2J2"/>
    <property type="match status" value="1"/>
</dbReference>
<dbReference type="InterPro" id="IPR036396">
    <property type="entry name" value="Cyt_P450_sf"/>
</dbReference>
<gene>
    <name evidence="4" type="ORF">OYC64_021811</name>
</gene>
<dbReference type="InterPro" id="IPR001128">
    <property type="entry name" value="Cyt_P450"/>
</dbReference>
<dbReference type="EMBL" id="JBIYXZ010002084">
    <property type="protein sequence ID" value="KAL3047704.1"/>
    <property type="molecule type" value="Genomic_DNA"/>
</dbReference>
<reference evidence="4 5" key="2">
    <citation type="journal article" date="2024" name="G3 (Bethesda)">
        <title>The genome of the cryopelagic Antarctic bald notothen, Trematomus borchgrevinki.</title>
        <authorList>
            <person name="Rayamajhi N."/>
            <person name="Rivera-Colon A.G."/>
            <person name="Minhas B.F."/>
            <person name="Cheng C.C."/>
            <person name="Catchen J.M."/>
        </authorList>
    </citation>
    <scope>NUCLEOTIDE SEQUENCE [LARGE SCALE GENOMIC DNA]</scope>
    <source>
        <strain evidence="4">AGRC-2024</strain>
    </source>
</reference>
<accession>A0ABD2G165</accession>
<dbReference type="InterPro" id="IPR050182">
    <property type="entry name" value="Cytochrome_P450_fam2"/>
</dbReference>
<evidence type="ECO:0000256" key="2">
    <source>
        <dbReference type="ARBA" id="ARBA00022723"/>
    </source>
</evidence>
<comment type="caution">
    <text evidence="4">The sequence shown here is derived from an EMBL/GenBank/DDBJ whole genome shotgun (WGS) entry which is preliminary data.</text>
</comment>
<protein>
    <submittedName>
        <fullName evidence="4">Uncharacterized protein</fullName>
    </submittedName>
</protein>
<dbReference type="Pfam" id="PF00067">
    <property type="entry name" value="p450"/>
    <property type="match status" value="1"/>
</dbReference>